<keyword evidence="3" id="KW-0723">Serine/threonine-protein kinase</keyword>
<dbReference type="PANTHER" id="PTHR24347">
    <property type="entry name" value="SERINE/THREONINE-PROTEIN KINASE"/>
    <property type="match status" value="1"/>
</dbReference>
<evidence type="ECO:0000313" key="3">
    <source>
        <dbReference type="EMBL" id="OAS22048.1"/>
    </source>
</evidence>
<evidence type="ECO:0000259" key="2">
    <source>
        <dbReference type="PROSITE" id="PS50011"/>
    </source>
</evidence>
<dbReference type="AlphaFoldDB" id="A0A198AMA7"/>
<keyword evidence="3" id="KW-0808">Transferase</keyword>
<keyword evidence="3" id="KW-0418">Kinase</keyword>
<dbReference type="InterPro" id="IPR011009">
    <property type="entry name" value="Kinase-like_dom_sf"/>
</dbReference>
<keyword evidence="4" id="KW-1185">Reference proteome</keyword>
<protein>
    <submittedName>
        <fullName evidence="3">Serine/threonine protein kinase</fullName>
    </submittedName>
</protein>
<dbReference type="Pfam" id="PF00069">
    <property type="entry name" value="Pkinase"/>
    <property type="match status" value="1"/>
</dbReference>
<dbReference type="PROSITE" id="PS00107">
    <property type="entry name" value="PROTEIN_KINASE_ATP"/>
    <property type="match status" value="1"/>
</dbReference>
<dbReference type="RefSeq" id="WP_068662188.1">
    <property type="nucleotide sequence ID" value="NZ_LYPB01000046.1"/>
</dbReference>
<dbReference type="Proteomes" id="UP000078454">
    <property type="component" value="Unassembled WGS sequence"/>
</dbReference>
<name>A0A198AMA7_9BACL</name>
<dbReference type="SUPFAM" id="SSF56112">
    <property type="entry name" value="Protein kinase-like (PK-like)"/>
    <property type="match status" value="1"/>
</dbReference>
<evidence type="ECO:0000256" key="1">
    <source>
        <dbReference type="PROSITE-ProRule" id="PRU10141"/>
    </source>
</evidence>
<keyword evidence="1" id="KW-0067">ATP-binding</keyword>
<dbReference type="GO" id="GO:0005524">
    <property type="term" value="F:ATP binding"/>
    <property type="evidence" value="ECO:0007669"/>
    <property type="project" value="UniProtKB-UniRule"/>
</dbReference>
<dbReference type="CDD" id="cd00180">
    <property type="entry name" value="PKc"/>
    <property type="match status" value="1"/>
</dbReference>
<dbReference type="InterPro" id="IPR000719">
    <property type="entry name" value="Prot_kinase_dom"/>
</dbReference>
<reference evidence="3 4" key="1">
    <citation type="submission" date="2016-05" db="EMBL/GenBank/DDBJ databases">
        <title>Paenibacillus sp. 1ZS3-15 nov., isolated from the rhizosphere soil.</title>
        <authorList>
            <person name="Zhang X.X."/>
            <person name="Zhang J."/>
        </authorList>
    </citation>
    <scope>NUCLEOTIDE SEQUENCE [LARGE SCALE GENOMIC DNA]</scope>
    <source>
        <strain evidence="3 4">1ZS3-15</strain>
    </source>
</reference>
<proteinExistence type="predicted"/>
<evidence type="ECO:0000313" key="4">
    <source>
        <dbReference type="Proteomes" id="UP000078454"/>
    </source>
</evidence>
<comment type="caution">
    <text evidence="3">The sequence shown here is derived from an EMBL/GenBank/DDBJ whole genome shotgun (WGS) entry which is preliminary data.</text>
</comment>
<dbReference type="InterPro" id="IPR017441">
    <property type="entry name" value="Protein_kinase_ATP_BS"/>
</dbReference>
<accession>A0A198AMA7</accession>
<gene>
    <name evidence="3" type="ORF">A8708_33235</name>
</gene>
<organism evidence="3 4">
    <name type="scientific">Paenibacillus oryzisoli</name>
    <dbReference type="NCBI Taxonomy" id="1850517"/>
    <lineage>
        <taxon>Bacteria</taxon>
        <taxon>Bacillati</taxon>
        <taxon>Bacillota</taxon>
        <taxon>Bacilli</taxon>
        <taxon>Bacillales</taxon>
        <taxon>Paenibacillaceae</taxon>
        <taxon>Paenibacillus</taxon>
    </lineage>
</organism>
<dbReference type="OrthoDB" id="9788659at2"/>
<dbReference type="Gene3D" id="1.10.510.10">
    <property type="entry name" value="Transferase(Phosphotransferase) domain 1"/>
    <property type="match status" value="1"/>
</dbReference>
<sequence length="266" mass="30875">MIAYLKRVYEAWIDFPRREGEVIRGQYQIKRFLGMGSYGLTYLCLDKNSGQEVVAKQAKPSKGQLGEDLLHREMAIMSQLEHSSIPKCYTSFKESNRLYMITEYIQGRTVEDLIFEEGARFEEKDALRFIRQLLNIVQFIHEEGIVHLDIRIPNVILEGDRMSLIDFGLAARLGEPARLALDADEDLIRRRTVDVTSDLYAIGHFLLYMLYSTYELKEEQEEAARGWEQELPITAHTKRIIRKLLQIDPPFANVQVCMEELDVVLV</sequence>
<dbReference type="PROSITE" id="PS50011">
    <property type="entry name" value="PROTEIN_KINASE_DOM"/>
    <property type="match status" value="1"/>
</dbReference>
<dbReference type="STRING" id="1850517.A8708_33235"/>
<feature type="binding site" evidence="1">
    <location>
        <position position="56"/>
    </location>
    <ligand>
        <name>ATP</name>
        <dbReference type="ChEBI" id="CHEBI:30616"/>
    </ligand>
</feature>
<keyword evidence="1" id="KW-0547">Nucleotide-binding</keyword>
<feature type="domain" description="Protein kinase" evidence="2">
    <location>
        <begin position="27"/>
        <end position="266"/>
    </location>
</feature>
<dbReference type="EMBL" id="LYPB01000046">
    <property type="protein sequence ID" value="OAS22048.1"/>
    <property type="molecule type" value="Genomic_DNA"/>
</dbReference>
<dbReference type="GO" id="GO:0004674">
    <property type="term" value="F:protein serine/threonine kinase activity"/>
    <property type="evidence" value="ECO:0007669"/>
    <property type="project" value="UniProtKB-KW"/>
</dbReference>